<keyword evidence="3" id="KW-1185">Reference proteome</keyword>
<evidence type="ECO:0000313" key="3">
    <source>
        <dbReference type="Proteomes" id="UP001595872"/>
    </source>
</evidence>
<dbReference type="Proteomes" id="UP001595872">
    <property type="component" value="Unassembled WGS sequence"/>
</dbReference>
<name>A0ABV9U267_9ACTN</name>
<accession>A0ABV9U267</accession>
<evidence type="ECO:0000256" key="1">
    <source>
        <dbReference type="SAM" id="Phobius"/>
    </source>
</evidence>
<dbReference type="EMBL" id="JBHSIT010000007">
    <property type="protein sequence ID" value="MFC4910547.1"/>
    <property type="molecule type" value="Genomic_DNA"/>
</dbReference>
<gene>
    <name evidence="2" type="ORF">ACFPCY_24750</name>
</gene>
<keyword evidence="1" id="KW-0812">Transmembrane</keyword>
<feature type="transmembrane region" description="Helical" evidence="1">
    <location>
        <begin position="100"/>
        <end position="121"/>
    </location>
</feature>
<reference evidence="3" key="1">
    <citation type="journal article" date="2019" name="Int. J. Syst. Evol. Microbiol.">
        <title>The Global Catalogue of Microorganisms (GCM) 10K type strain sequencing project: providing services to taxonomists for standard genome sequencing and annotation.</title>
        <authorList>
            <consortium name="The Broad Institute Genomics Platform"/>
            <consortium name="The Broad Institute Genome Sequencing Center for Infectious Disease"/>
            <person name="Wu L."/>
            <person name="Ma J."/>
        </authorList>
    </citation>
    <scope>NUCLEOTIDE SEQUENCE [LARGE SCALE GENOMIC DNA]</scope>
    <source>
        <strain evidence="3">KLKA75</strain>
    </source>
</reference>
<protein>
    <recommendedName>
        <fullName evidence="4">MFS transporter</fullName>
    </recommendedName>
</protein>
<evidence type="ECO:0008006" key="4">
    <source>
        <dbReference type="Google" id="ProtNLM"/>
    </source>
</evidence>
<sequence length="152" mass="16172">MPPLEPAAARPVGAMLFLLLGAVQFLLVPDGFAHAPYVGVCLIIAILMSFGGAAGFLADTPNRVWGYALGEGVANALGVICTTAWGIPLVDPDTGSWVRWTHPLLLLGGVTLAGLASWALWSQRHGRRARPTVISAAERRYRPPRRPRSPVG</sequence>
<feature type="transmembrane region" description="Helical" evidence="1">
    <location>
        <begin position="12"/>
        <end position="29"/>
    </location>
</feature>
<proteinExistence type="predicted"/>
<comment type="caution">
    <text evidence="2">The sequence shown here is derived from an EMBL/GenBank/DDBJ whole genome shotgun (WGS) entry which is preliminary data.</text>
</comment>
<dbReference type="RefSeq" id="WP_378258977.1">
    <property type="nucleotide sequence ID" value="NZ_JBHSIT010000007.1"/>
</dbReference>
<feature type="transmembrane region" description="Helical" evidence="1">
    <location>
        <begin position="35"/>
        <end position="57"/>
    </location>
</feature>
<evidence type="ECO:0000313" key="2">
    <source>
        <dbReference type="EMBL" id="MFC4910547.1"/>
    </source>
</evidence>
<feature type="transmembrane region" description="Helical" evidence="1">
    <location>
        <begin position="64"/>
        <end position="88"/>
    </location>
</feature>
<keyword evidence="1" id="KW-1133">Transmembrane helix</keyword>
<keyword evidence="1" id="KW-0472">Membrane</keyword>
<organism evidence="2 3">
    <name type="scientific">Actinomadura gamaensis</name>
    <dbReference type="NCBI Taxonomy" id="1763541"/>
    <lineage>
        <taxon>Bacteria</taxon>
        <taxon>Bacillati</taxon>
        <taxon>Actinomycetota</taxon>
        <taxon>Actinomycetes</taxon>
        <taxon>Streptosporangiales</taxon>
        <taxon>Thermomonosporaceae</taxon>
        <taxon>Actinomadura</taxon>
    </lineage>
</organism>